<evidence type="ECO:0000313" key="4">
    <source>
        <dbReference type="Proteomes" id="UP000811246"/>
    </source>
</evidence>
<feature type="region of interest" description="Disordered" evidence="1">
    <location>
        <begin position="206"/>
        <end position="229"/>
    </location>
</feature>
<accession>A0A922F064</accession>
<protein>
    <recommendedName>
        <fullName evidence="2">Myb/SANT-like domain-containing protein</fullName>
    </recommendedName>
</protein>
<sequence>MPLSQALCASWPVISSRFPGHRSPITVSPSEYRMSAGLDGVTGRAKAEWTPSRDAYLVELLIGQHNCGRTAYNEFKNEVIRSVTRDFNKKFDLNLEENQIKNRYNVMKKDYGVVKTLLGHDGFGWDETRHMVVADDKVWDNYIAVRSEARPFRRKSFPLYKQMTVIFEGKFPFISPYHVSVLAIVDTSGAGERSNGKYQLPSGVPVATEEGNSNTETVRSSEPSNLPTQVVDGTLDSDSIIHVNDMQHKKRKSFAMTALGRKKRACYAYKAGETIENALYEIFSAAKFKAMQRNASNENTLYQKCLEDLQQLEELDDTEFTKAVNVLRDDKNAIAFMTIKGPRRLTWLRSLWQA</sequence>
<name>A0A922F064_CARIL</name>
<reference evidence="3" key="1">
    <citation type="submission" date="2021-01" db="EMBL/GenBank/DDBJ databases">
        <authorList>
            <person name="Lovell J.T."/>
            <person name="Bentley N."/>
            <person name="Bhattarai G."/>
            <person name="Jenkins J.W."/>
            <person name="Sreedasyam A."/>
            <person name="Alarcon Y."/>
            <person name="Bock C."/>
            <person name="Boston L."/>
            <person name="Carlson J."/>
            <person name="Cervantes K."/>
            <person name="Clermont K."/>
            <person name="Krom N."/>
            <person name="Kubenka K."/>
            <person name="Mamidi S."/>
            <person name="Mattison C."/>
            <person name="Monteros M."/>
            <person name="Pisani C."/>
            <person name="Plott C."/>
            <person name="Rajasekar S."/>
            <person name="Rhein H.S."/>
            <person name="Rohla C."/>
            <person name="Song M."/>
            <person name="Hilaire R.S."/>
            <person name="Shu S."/>
            <person name="Wells L."/>
            <person name="Wang X."/>
            <person name="Webber J."/>
            <person name="Heerema R.J."/>
            <person name="Klein P."/>
            <person name="Conner P."/>
            <person name="Grauke L."/>
            <person name="Grimwood J."/>
            <person name="Schmutz J."/>
            <person name="Randall J.J."/>
        </authorList>
    </citation>
    <scope>NUCLEOTIDE SEQUENCE</scope>
    <source>
        <tissue evidence="3">Leaf</tissue>
    </source>
</reference>
<organism evidence="3 4">
    <name type="scientific">Carya illinoinensis</name>
    <name type="common">Pecan</name>
    <dbReference type="NCBI Taxonomy" id="32201"/>
    <lineage>
        <taxon>Eukaryota</taxon>
        <taxon>Viridiplantae</taxon>
        <taxon>Streptophyta</taxon>
        <taxon>Embryophyta</taxon>
        <taxon>Tracheophyta</taxon>
        <taxon>Spermatophyta</taxon>
        <taxon>Magnoliopsida</taxon>
        <taxon>eudicotyledons</taxon>
        <taxon>Gunneridae</taxon>
        <taxon>Pentapetalae</taxon>
        <taxon>rosids</taxon>
        <taxon>fabids</taxon>
        <taxon>Fagales</taxon>
        <taxon>Juglandaceae</taxon>
        <taxon>Carya</taxon>
    </lineage>
</organism>
<dbReference type="InterPro" id="IPR024752">
    <property type="entry name" value="Myb/SANT-like_dom"/>
</dbReference>
<proteinExistence type="predicted"/>
<dbReference type="Proteomes" id="UP000811246">
    <property type="component" value="Chromosome 5"/>
</dbReference>
<evidence type="ECO:0000259" key="2">
    <source>
        <dbReference type="Pfam" id="PF12776"/>
    </source>
</evidence>
<feature type="compositionally biased region" description="Polar residues" evidence="1">
    <location>
        <begin position="210"/>
        <end position="228"/>
    </location>
</feature>
<feature type="domain" description="Myb/SANT-like" evidence="2">
    <location>
        <begin position="48"/>
        <end position="142"/>
    </location>
</feature>
<dbReference type="PANTHER" id="PTHR46929">
    <property type="entry name" value="EXPRESSED PROTEIN"/>
    <property type="match status" value="1"/>
</dbReference>
<dbReference type="Pfam" id="PF12776">
    <property type="entry name" value="Myb_DNA-bind_3"/>
    <property type="match status" value="1"/>
</dbReference>
<dbReference type="EMBL" id="CM031829">
    <property type="protein sequence ID" value="KAG6711882.1"/>
    <property type="molecule type" value="Genomic_DNA"/>
</dbReference>
<gene>
    <name evidence="3" type="ORF">I3842_05G078300</name>
</gene>
<evidence type="ECO:0000313" key="3">
    <source>
        <dbReference type="EMBL" id="KAG6711882.1"/>
    </source>
</evidence>
<dbReference type="AlphaFoldDB" id="A0A922F064"/>
<comment type="caution">
    <text evidence="3">The sequence shown here is derived from an EMBL/GenBank/DDBJ whole genome shotgun (WGS) entry which is preliminary data.</text>
</comment>
<evidence type="ECO:0000256" key="1">
    <source>
        <dbReference type="SAM" id="MobiDB-lite"/>
    </source>
</evidence>
<dbReference type="PANTHER" id="PTHR46929:SF2">
    <property type="entry name" value="MYB_SANT-LIKE DOMAIN-CONTAINING PROTEIN"/>
    <property type="match status" value="1"/>
</dbReference>